<dbReference type="PANTHER" id="PTHR48079">
    <property type="entry name" value="PROTEIN YEEZ"/>
    <property type="match status" value="1"/>
</dbReference>
<feature type="coiled-coil region" evidence="1">
    <location>
        <begin position="781"/>
        <end position="808"/>
    </location>
</feature>
<feature type="compositionally biased region" description="Polar residues" evidence="2">
    <location>
        <begin position="681"/>
        <end position="700"/>
    </location>
</feature>
<feature type="region of interest" description="Disordered" evidence="2">
    <location>
        <begin position="664"/>
        <end position="737"/>
    </location>
</feature>
<dbReference type="SUPFAM" id="SSF52540">
    <property type="entry name" value="P-loop containing nucleoside triphosphate hydrolases"/>
    <property type="match status" value="1"/>
</dbReference>
<dbReference type="EMBL" id="JARBJD010000051">
    <property type="protein sequence ID" value="KAK2956900.1"/>
    <property type="molecule type" value="Genomic_DNA"/>
</dbReference>
<evidence type="ECO:0000313" key="3">
    <source>
        <dbReference type="EMBL" id="KAK2956900.1"/>
    </source>
</evidence>
<evidence type="ECO:0000313" key="4">
    <source>
        <dbReference type="Proteomes" id="UP001281761"/>
    </source>
</evidence>
<keyword evidence="3" id="KW-0418">Kinase</keyword>
<gene>
    <name evidence="3" type="ORF">BLNAU_8177</name>
</gene>
<dbReference type="InterPro" id="IPR033690">
    <property type="entry name" value="Adenylat_kinase_CS"/>
</dbReference>
<accession>A0ABQ9XZI3</accession>
<sequence length="808" mass="91768">MRIFISNIDSYLQKRVFTTFCLNDSSKEHSFIATLQNPETDLTDFRRVEHFVTVGLNEQYRDAILSCDIIIFDLMLSLNEANITMDILSTHSLASPKKFICISTFLTWAKTPKSYDYSSDAPPSEEPESEDFNGTPRVLPFTELDRRKRQAHVGYSEHLVFEKILLRLDGTQNGNLKTFVLNPGILYGDGEETLDKLFRMAWDCNPECLPIFGSTGRNIVPLIHVRDMANIVHRVCFSTEEKDNIILCSEPNSHTQQDITSAISRSLGTNKTQVLGTEETLLAVTGGFLSSCNMETNIQLDGSMVQQLLVDIPFESRVLSQWTDFEWYSTDFVASIWKTCRAYRFFHKLRPHRILVTGPPSSGKSTIAEKLSVDLGAELINLRVLFEYWRHQPSSNNPDEPNLADAVRVCIDRTNHHSISDALLGRMLRDYLVRWEVRHRGYVLDGYPRSYANCQVAFEKIVHTEGEEQDNDDDEEIQRVGDVSLEEWEFEEAEGEKEKQLMEKEGNENREAFAPKPEEPDPSEISQTPVQTSRSNRSNKVEQPPQPEPEKHSEESQPESQESPRNKNLFHSVLPTACVSIACSDETIKARMKLIPERFVKGTHNDEAGVERRLKAYREANATSNVKEWAEKNEIPTLEIDMDTIAENPLSPEEIVKQFIIAGSQQDENKEIPQTPPAETEPSQPATKLSSTRGSRISIATTRTPPTEPVEQTQPEPTPQTPTPAEHPLPKQTPDFVRTRQYLSQLHQHADALLQSLSETAMGALMESLLQVLTDQPENPVEEMAKILQTLQQQAQEMKEEEPEELES</sequence>
<reference evidence="3 4" key="1">
    <citation type="journal article" date="2022" name="bioRxiv">
        <title>Genomics of Preaxostyla Flagellates Illuminates Evolutionary Transitions and the Path Towards Mitochondrial Loss.</title>
        <authorList>
            <person name="Novak L.V.F."/>
            <person name="Treitli S.C."/>
            <person name="Pyrih J."/>
            <person name="Halakuc P."/>
            <person name="Pipaliya S.V."/>
            <person name="Vacek V."/>
            <person name="Brzon O."/>
            <person name="Soukal P."/>
            <person name="Eme L."/>
            <person name="Dacks J.B."/>
            <person name="Karnkowska A."/>
            <person name="Elias M."/>
            <person name="Hampl V."/>
        </authorList>
    </citation>
    <scope>NUCLEOTIDE SEQUENCE [LARGE SCALE GENOMIC DNA]</scope>
    <source>
        <strain evidence="3">NAU3</strain>
        <tissue evidence="3">Gut</tissue>
    </source>
</reference>
<keyword evidence="1" id="KW-0175">Coiled coil</keyword>
<dbReference type="PANTHER" id="PTHR48079:SF6">
    <property type="entry name" value="NAD(P)-BINDING DOMAIN-CONTAINING PROTEIN-RELATED"/>
    <property type="match status" value="1"/>
</dbReference>
<proteinExistence type="predicted"/>
<protein>
    <submittedName>
        <fullName evidence="3">Adenylate kinase 7</fullName>
        <ecNumber evidence="3">2.7.4.6</ecNumber>
    </submittedName>
</protein>
<feature type="compositionally biased region" description="Low complexity" evidence="2">
    <location>
        <begin position="701"/>
        <end position="715"/>
    </location>
</feature>
<dbReference type="EC" id="2.7.4.6" evidence="3"/>
<dbReference type="InterPro" id="IPR051783">
    <property type="entry name" value="NAD(P)-dependent_oxidoreduct"/>
</dbReference>
<dbReference type="Gene3D" id="3.40.50.300">
    <property type="entry name" value="P-loop containing nucleotide triphosphate hydrolases"/>
    <property type="match status" value="1"/>
</dbReference>
<dbReference type="InterPro" id="IPR036291">
    <property type="entry name" value="NAD(P)-bd_dom_sf"/>
</dbReference>
<evidence type="ECO:0000256" key="1">
    <source>
        <dbReference type="SAM" id="Coils"/>
    </source>
</evidence>
<dbReference type="SUPFAM" id="SSF51735">
    <property type="entry name" value="NAD(P)-binding Rossmann-fold domains"/>
    <property type="match status" value="1"/>
</dbReference>
<feature type="compositionally biased region" description="Basic and acidic residues" evidence="2">
    <location>
        <begin position="496"/>
        <end position="519"/>
    </location>
</feature>
<dbReference type="GO" id="GO:0004550">
    <property type="term" value="F:nucleoside diphosphate kinase activity"/>
    <property type="evidence" value="ECO:0007669"/>
    <property type="project" value="UniProtKB-EC"/>
</dbReference>
<name>A0ABQ9XZI3_9EUKA</name>
<evidence type="ECO:0000256" key="2">
    <source>
        <dbReference type="SAM" id="MobiDB-lite"/>
    </source>
</evidence>
<feature type="compositionally biased region" description="Pro residues" evidence="2">
    <location>
        <begin position="716"/>
        <end position="727"/>
    </location>
</feature>
<keyword evidence="4" id="KW-1185">Reference proteome</keyword>
<keyword evidence="3" id="KW-0808">Transferase</keyword>
<organism evidence="3 4">
    <name type="scientific">Blattamonas nauphoetae</name>
    <dbReference type="NCBI Taxonomy" id="2049346"/>
    <lineage>
        <taxon>Eukaryota</taxon>
        <taxon>Metamonada</taxon>
        <taxon>Preaxostyla</taxon>
        <taxon>Oxymonadida</taxon>
        <taxon>Blattamonas</taxon>
    </lineage>
</organism>
<dbReference type="PROSITE" id="PS00113">
    <property type="entry name" value="ADENYLATE_KINASE"/>
    <property type="match status" value="1"/>
</dbReference>
<dbReference type="InterPro" id="IPR027417">
    <property type="entry name" value="P-loop_NTPase"/>
</dbReference>
<comment type="caution">
    <text evidence="3">The sequence shown here is derived from an EMBL/GenBank/DDBJ whole genome shotgun (WGS) entry which is preliminary data.</text>
</comment>
<dbReference type="Proteomes" id="UP001281761">
    <property type="component" value="Unassembled WGS sequence"/>
</dbReference>
<dbReference type="Gene3D" id="3.40.50.720">
    <property type="entry name" value="NAD(P)-binding Rossmann-like Domain"/>
    <property type="match status" value="1"/>
</dbReference>
<feature type="compositionally biased region" description="Polar residues" evidence="2">
    <location>
        <begin position="524"/>
        <end position="538"/>
    </location>
</feature>
<feature type="region of interest" description="Disordered" evidence="2">
    <location>
        <begin position="489"/>
        <end position="566"/>
    </location>
</feature>